<sequence>MNQIKADPIRAAVLSVNDFCQWAGIGRTAFYTELKARRLVARKFGWRTIVSMSEAEK</sequence>
<dbReference type="RefSeq" id="WP_098143288.1">
    <property type="nucleotide sequence ID" value="NZ_AP028090.1"/>
</dbReference>
<dbReference type="Proteomes" id="UP000219788">
    <property type="component" value="Unassembled WGS sequence"/>
</dbReference>
<evidence type="ECO:0000313" key="1">
    <source>
        <dbReference type="EMBL" id="PEH73068.1"/>
    </source>
</evidence>
<dbReference type="EMBL" id="PDDV01000013">
    <property type="protein sequence ID" value="PEH73068.1"/>
    <property type="molecule type" value="Genomic_DNA"/>
</dbReference>
<protein>
    <submittedName>
        <fullName evidence="1">Excisionase</fullName>
    </submittedName>
</protein>
<evidence type="ECO:0000313" key="2">
    <source>
        <dbReference type="Proteomes" id="UP000219788"/>
    </source>
</evidence>
<organism evidence="1 2">
    <name type="scientific">Edwardsiella tarda</name>
    <dbReference type="NCBI Taxonomy" id="636"/>
    <lineage>
        <taxon>Bacteria</taxon>
        <taxon>Pseudomonadati</taxon>
        <taxon>Pseudomonadota</taxon>
        <taxon>Gammaproteobacteria</taxon>
        <taxon>Enterobacterales</taxon>
        <taxon>Hafniaceae</taxon>
        <taxon>Edwardsiella</taxon>
    </lineage>
</organism>
<comment type="caution">
    <text evidence="1">The sequence shown here is derived from an EMBL/GenBank/DDBJ whole genome shotgun (WGS) entry which is preliminary data.</text>
</comment>
<proteinExistence type="predicted"/>
<name>A0A2A7U460_EDWTA</name>
<reference evidence="2" key="1">
    <citation type="submission" date="2017-09" db="EMBL/GenBank/DDBJ databases">
        <title>FDA dAtabase for Regulatory Grade micrObial Sequences (FDA-ARGOS): Supporting development and validation of Infectious Disease Dx tests.</title>
        <authorList>
            <person name="Goldberg B."/>
            <person name="Campos J."/>
            <person name="Tallon L."/>
            <person name="Sadzewicz L."/>
            <person name="Ott S."/>
            <person name="Zhao X."/>
            <person name="Nagaraj S."/>
            <person name="Vavikolanu K."/>
            <person name="Aluvathingal J."/>
            <person name="Nadendla S."/>
            <person name="Geyer C."/>
            <person name="Sichtig H."/>
        </authorList>
    </citation>
    <scope>NUCLEOTIDE SEQUENCE [LARGE SCALE GENOMIC DNA]</scope>
    <source>
        <strain evidence="2">FDAARGOS_370</strain>
    </source>
</reference>
<dbReference type="AlphaFoldDB" id="A0A2A7U460"/>
<accession>A0A2A7U460</accession>
<gene>
    <name evidence="1" type="ORF">CRM76_14575</name>
</gene>